<evidence type="ECO:0000313" key="2">
    <source>
        <dbReference type="Proteomes" id="UP000276133"/>
    </source>
</evidence>
<gene>
    <name evidence="1" type="ORF">BpHYR1_008588</name>
</gene>
<keyword evidence="2" id="KW-1185">Reference proteome</keyword>
<name>A0A3M7PM20_BRAPC</name>
<protein>
    <submittedName>
        <fullName evidence="1">Uncharacterized protein</fullName>
    </submittedName>
</protein>
<dbReference type="Proteomes" id="UP000276133">
    <property type="component" value="Unassembled WGS sequence"/>
</dbReference>
<proteinExistence type="predicted"/>
<dbReference type="AlphaFoldDB" id="A0A3M7PM20"/>
<reference evidence="1 2" key="1">
    <citation type="journal article" date="2018" name="Sci. Rep.">
        <title>Genomic signatures of local adaptation to the degree of environmental predictability in rotifers.</title>
        <authorList>
            <person name="Franch-Gras L."/>
            <person name="Hahn C."/>
            <person name="Garcia-Roger E.M."/>
            <person name="Carmona M.J."/>
            <person name="Serra M."/>
            <person name="Gomez A."/>
        </authorList>
    </citation>
    <scope>NUCLEOTIDE SEQUENCE [LARGE SCALE GENOMIC DNA]</scope>
    <source>
        <strain evidence="1">HYR1</strain>
    </source>
</reference>
<dbReference type="EMBL" id="REGN01009882">
    <property type="protein sequence ID" value="RNA00157.1"/>
    <property type="molecule type" value="Genomic_DNA"/>
</dbReference>
<comment type="caution">
    <text evidence="1">The sequence shown here is derived from an EMBL/GenBank/DDBJ whole genome shotgun (WGS) entry which is preliminary data.</text>
</comment>
<accession>A0A3M7PM20</accession>
<sequence length="136" mass="15060">MRIGQYFYELRHNVWQASGQLLGSTMSHAAEQLDRAALGPPGLVVAQPLEQLRQNHLDACGGQVFHDGLGTIIGCLTHRLVRVAKAQQQIWQHLDTVRLEKLAEQRAEHLVADEGAFSVLGLLFVVDGLVQPLQHI</sequence>
<organism evidence="1 2">
    <name type="scientific">Brachionus plicatilis</name>
    <name type="common">Marine rotifer</name>
    <name type="synonym">Brachionus muelleri</name>
    <dbReference type="NCBI Taxonomy" id="10195"/>
    <lineage>
        <taxon>Eukaryota</taxon>
        <taxon>Metazoa</taxon>
        <taxon>Spiralia</taxon>
        <taxon>Gnathifera</taxon>
        <taxon>Rotifera</taxon>
        <taxon>Eurotatoria</taxon>
        <taxon>Monogononta</taxon>
        <taxon>Pseudotrocha</taxon>
        <taxon>Ploima</taxon>
        <taxon>Brachionidae</taxon>
        <taxon>Brachionus</taxon>
    </lineage>
</organism>
<evidence type="ECO:0000313" key="1">
    <source>
        <dbReference type="EMBL" id="RNA00157.1"/>
    </source>
</evidence>